<reference evidence="1 2" key="1">
    <citation type="journal article" date="2021" name="Elife">
        <title>Chloroplast acquisition without the gene transfer in kleptoplastic sea slugs, Plakobranchus ocellatus.</title>
        <authorList>
            <person name="Maeda T."/>
            <person name="Takahashi S."/>
            <person name="Yoshida T."/>
            <person name="Shimamura S."/>
            <person name="Takaki Y."/>
            <person name="Nagai Y."/>
            <person name="Toyoda A."/>
            <person name="Suzuki Y."/>
            <person name="Arimoto A."/>
            <person name="Ishii H."/>
            <person name="Satoh N."/>
            <person name="Nishiyama T."/>
            <person name="Hasebe M."/>
            <person name="Maruyama T."/>
            <person name="Minagawa J."/>
            <person name="Obokata J."/>
            <person name="Shigenobu S."/>
        </authorList>
    </citation>
    <scope>NUCLEOTIDE SEQUENCE [LARGE SCALE GENOMIC DNA]</scope>
</reference>
<gene>
    <name evidence="1" type="ORF">PoB_003247800</name>
</gene>
<evidence type="ECO:0000313" key="2">
    <source>
        <dbReference type="Proteomes" id="UP000735302"/>
    </source>
</evidence>
<name>A0AAV4AGQ8_9GAST</name>
<comment type="caution">
    <text evidence="1">The sequence shown here is derived from an EMBL/GenBank/DDBJ whole genome shotgun (WGS) entry which is preliminary data.</text>
</comment>
<proteinExistence type="predicted"/>
<dbReference type="Proteomes" id="UP000735302">
    <property type="component" value="Unassembled WGS sequence"/>
</dbReference>
<dbReference type="AlphaFoldDB" id="A0AAV4AGQ8"/>
<dbReference type="PANTHER" id="PTHR33198">
    <property type="entry name" value="ANK_REP_REGION DOMAIN-CONTAINING PROTEIN-RELATED"/>
    <property type="match status" value="1"/>
</dbReference>
<accession>A0AAV4AGQ8</accession>
<keyword evidence="2" id="KW-1185">Reference proteome</keyword>
<dbReference type="EMBL" id="BLXT01003757">
    <property type="protein sequence ID" value="GFO05973.1"/>
    <property type="molecule type" value="Genomic_DNA"/>
</dbReference>
<protein>
    <submittedName>
        <fullName evidence="1">Uncharacterized protein</fullName>
    </submittedName>
</protein>
<sequence>MSTSENRFRFNSRQQAENETIDQFVTVLRLLAEGCEFGELQPSLIRDRVICSTKESPIKERLLQEDDPTLEEALKIARSLEASKPDLTSMGDAVRVHMVRAPR</sequence>
<dbReference type="PANTHER" id="PTHR33198:SF20">
    <property type="entry name" value="RETROTRANSPOSON GAG DOMAIN-CONTAINING PROTEIN"/>
    <property type="match status" value="1"/>
</dbReference>
<organism evidence="1 2">
    <name type="scientific">Plakobranchus ocellatus</name>
    <dbReference type="NCBI Taxonomy" id="259542"/>
    <lineage>
        <taxon>Eukaryota</taxon>
        <taxon>Metazoa</taxon>
        <taxon>Spiralia</taxon>
        <taxon>Lophotrochozoa</taxon>
        <taxon>Mollusca</taxon>
        <taxon>Gastropoda</taxon>
        <taxon>Heterobranchia</taxon>
        <taxon>Euthyneura</taxon>
        <taxon>Panpulmonata</taxon>
        <taxon>Sacoglossa</taxon>
        <taxon>Placobranchoidea</taxon>
        <taxon>Plakobranchidae</taxon>
        <taxon>Plakobranchus</taxon>
    </lineage>
</organism>
<evidence type="ECO:0000313" key="1">
    <source>
        <dbReference type="EMBL" id="GFO05973.1"/>
    </source>
</evidence>